<evidence type="ECO:0000313" key="3">
    <source>
        <dbReference type="EMBL" id="GIH37672.1"/>
    </source>
</evidence>
<evidence type="ECO:0000256" key="1">
    <source>
        <dbReference type="SAM" id="MobiDB-lite"/>
    </source>
</evidence>
<dbReference type="EMBL" id="BOOC01000002">
    <property type="protein sequence ID" value="GIH37672.1"/>
    <property type="molecule type" value="Genomic_DNA"/>
</dbReference>
<feature type="transmembrane region" description="Helical" evidence="2">
    <location>
        <begin position="51"/>
        <end position="74"/>
    </location>
</feature>
<proteinExistence type="predicted"/>
<comment type="caution">
    <text evidence="3">The sequence shown here is derived from an EMBL/GenBank/DDBJ whole genome shotgun (WGS) entry which is preliminary data.</text>
</comment>
<sequence>MGGRGGASNGERAGGREGGRAGDHEHAGGRDDEGGAQPSPLERRLASFAQAVGIGAVPPSIAVGLLFYFGYVAGRRRFAEFGLDLDLLDLSTRAVLLYGSEALWFPLAALFLATLLGLWGHVELARLVRRERAAPAGRGRVLTVAGWALLAAGLVLVARGALGTLVPDVAATETPGTSPVCLGAGALVAAYGRWLVTWRRAHRQRLLERAAAVAVVSLAVASLFWASASYAVAYGRGRAADFVAGLAARPEVVLDTTEPLDLGPEFAGVTETRLPPAKGRRHLYRYRHLRLLTESGGRLFLIPADWPTGPRWPRVWRGGGTLVIPYDAGSRIRLLPYDGP</sequence>
<reference evidence="3 4" key="1">
    <citation type="submission" date="2021-01" db="EMBL/GenBank/DDBJ databases">
        <title>Whole genome shotgun sequence of Microbispora corallina NBRC 16416.</title>
        <authorList>
            <person name="Komaki H."/>
            <person name="Tamura T."/>
        </authorList>
    </citation>
    <scope>NUCLEOTIDE SEQUENCE [LARGE SCALE GENOMIC DNA]</scope>
    <source>
        <strain evidence="3 4">NBRC 16416</strain>
    </source>
</reference>
<gene>
    <name evidence="3" type="ORF">Mco01_06720</name>
</gene>
<accession>A0ABQ4FS63</accession>
<keyword evidence="2" id="KW-0472">Membrane</keyword>
<protein>
    <recommendedName>
        <fullName evidence="5">DUF5671 domain-containing protein</fullName>
    </recommendedName>
</protein>
<keyword evidence="2" id="KW-0812">Transmembrane</keyword>
<name>A0ABQ4FS63_9ACTN</name>
<evidence type="ECO:0000256" key="2">
    <source>
        <dbReference type="SAM" id="Phobius"/>
    </source>
</evidence>
<keyword evidence="4" id="KW-1185">Reference proteome</keyword>
<feature type="transmembrane region" description="Helical" evidence="2">
    <location>
        <begin position="206"/>
        <end position="226"/>
    </location>
</feature>
<feature type="transmembrane region" description="Helical" evidence="2">
    <location>
        <begin position="174"/>
        <end position="194"/>
    </location>
</feature>
<feature type="transmembrane region" description="Helical" evidence="2">
    <location>
        <begin position="141"/>
        <end position="162"/>
    </location>
</feature>
<evidence type="ECO:0008006" key="5">
    <source>
        <dbReference type="Google" id="ProtNLM"/>
    </source>
</evidence>
<organism evidence="3 4">
    <name type="scientific">Microbispora corallina</name>
    <dbReference type="NCBI Taxonomy" id="83302"/>
    <lineage>
        <taxon>Bacteria</taxon>
        <taxon>Bacillati</taxon>
        <taxon>Actinomycetota</taxon>
        <taxon>Actinomycetes</taxon>
        <taxon>Streptosporangiales</taxon>
        <taxon>Streptosporangiaceae</taxon>
        <taxon>Microbispora</taxon>
    </lineage>
</organism>
<evidence type="ECO:0000313" key="4">
    <source>
        <dbReference type="Proteomes" id="UP000603904"/>
    </source>
</evidence>
<feature type="transmembrane region" description="Helical" evidence="2">
    <location>
        <begin position="94"/>
        <end position="120"/>
    </location>
</feature>
<feature type="region of interest" description="Disordered" evidence="1">
    <location>
        <begin position="1"/>
        <end position="39"/>
    </location>
</feature>
<dbReference type="Proteomes" id="UP000603904">
    <property type="component" value="Unassembled WGS sequence"/>
</dbReference>
<feature type="compositionally biased region" description="Basic and acidic residues" evidence="1">
    <location>
        <begin position="13"/>
        <end position="33"/>
    </location>
</feature>
<keyword evidence="2" id="KW-1133">Transmembrane helix</keyword>